<dbReference type="InterPro" id="IPR001305">
    <property type="entry name" value="HSP_DnaJ_Cys-rich_dom"/>
</dbReference>
<dbReference type="InterPro" id="IPR013761">
    <property type="entry name" value="SAM/pointed_sf"/>
</dbReference>
<dbReference type="Gene3D" id="2.10.230.10">
    <property type="entry name" value="Heat shock protein DnaJ, cysteine-rich domain"/>
    <property type="match status" value="1"/>
</dbReference>
<dbReference type="InterPro" id="IPR044713">
    <property type="entry name" value="DNJA1/2-like"/>
</dbReference>
<dbReference type="FunFam" id="1.10.510.10:FF:000334">
    <property type="entry name" value="Serine/threonine-protein kinase STE11"/>
    <property type="match status" value="1"/>
</dbReference>
<feature type="region of interest" description="Disordered" evidence="12">
    <location>
        <begin position="845"/>
        <end position="1162"/>
    </location>
</feature>
<dbReference type="PANTHER" id="PTHR43888">
    <property type="entry name" value="DNAJ-LIKE-2, ISOFORM A-RELATED"/>
    <property type="match status" value="1"/>
</dbReference>
<dbReference type="InterPro" id="IPR017441">
    <property type="entry name" value="Protein_kinase_ATP_BS"/>
</dbReference>
<dbReference type="InterPro" id="IPR029458">
    <property type="entry name" value="Ras-bd_By2"/>
</dbReference>
<evidence type="ECO:0000256" key="7">
    <source>
        <dbReference type="ARBA" id="ARBA00022777"/>
    </source>
</evidence>
<reference evidence="16 17" key="1">
    <citation type="submission" date="2019-03" db="EMBL/GenBank/DDBJ databases">
        <title>Sequencing 23 genomes of Wallemia ichthyophaga.</title>
        <authorList>
            <person name="Gostincar C."/>
        </authorList>
    </citation>
    <scope>NUCLEOTIDE SEQUENCE [LARGE SCALE GENOMIC DNA]</scope>
    <source>
        <strain evidence="16 17">EXF-8621</strain>
    </source>
</reference>
<dbReference type="CDD" id="cd10747">
    <property type="entry name" value="DnaJ_C"/>
    <property type="match status" value="1"/>
</dbReference>
<keyword evidence="6 10" id="KW-0863">Zinc-finger</keyword>
<evidence type="ECO:0000256" key="3">
    <source>
        <dbReference type="ARBA" id="ARBA00022723"/>
    </source>
</evidence>
<dbReference type="SUPFAM" id="SSF56112">
    <property type="entry name" value="Protein kinase-like (PK-like)"/>
    <property type="match status" value="1"/>
</dbReference>
<dbReference type="PROSITE" id="PS00636">
    <property type="entry name" value="DNAJ_1"/>
    <property type="match status" value="1"/>
</dbReference>
<evidence type="ECO:0000256" key="8">
    <source>
        <dbReference type="ARBA" id="ARBA00022833"/>
    </source>
</evidence>
<dbReference type="Proteomes" id="UP000306954">
    <property type="component" value="Unassembled WGS sequence"/>
</dbReference>
<gene>
    <name evidence="16" type="ORF">E3P90_01105</name>
</gene>
<dbReference type="EMBL" id="SPOF01000009">
    <property type="protein sequence ID" value="TIB14858.1"/>
    <property type="molecule type" value="Genomic_DNA"/>
</dbReference>
<dbReference type="GO" id="GO:0051082">
    <property type="term" value="F:unfolded protein binding"/>
    <property type="evidence" value="ECO:0007669"/>
    <property type="project" value="InterPro"/>
</dbReference>
<comment type="caution">
    <text evidence="16">The sequence shown here is derived from an EMBL/GenBank/DDBJ whole genome shotgun (WGS) entry which is preliminary data.</text>
</comment>
<dbReference type="CDD" id="cd06257">
    <property type="entry name" value="DnaJ"/>
    <property type="match status" value="1"/>
</dbReference>
<organism evidence="16 17">
    <name type="scientific">Wallemia ichthyophaga</name>
    <dbReference type="NCBI Taxonomy" id="245174"/>
    <lineage>
        <taxon>Eukaryota</taxon>
        <taxon>Fungi</taxon>
        <taxon>Dikarya</taxon>
        <taxon>Basidiomycota</taxon>
        <taxon>Wallemiomycotina</taxon>
        <taxon>Wallemiomycetes</taxon>
        <taxon>Wallemiales</taxon>
        <taxon>Wallemiaceae</taxon>
        <taxon>Wallemia</taxon>
    </lineage>
</organism>
<dbReference type="InterPro" id="IPR002939">
    <property type="entry name" value="DnaJ_C"/>
</dbReference>
<dbReference type="InterPro" id="IPR008271">
    <property type="entry name" value="Ser/Thr_kinase_AS"/>
</dbReference>
<feature type="compositionally biased region" description="Low complexity" evidence="12">
    <location>
        <begin position="1025"/>
        <end position="1036"/>
    </location>
</feature>
<dbReference type="GO" id="GO:0005524">
    <property type="term" value="F:ATP binding"/>
    <property type="evidence" value="ECO:0007669"/>
    <property type="project" value="UniProtKB-UniRule"/>
</dbReference>
<dbReference type="Pfam" id="PF00069">
    <property type="entry name" value="Pkinase"/>
    <property type="match status" value="1"/>
</dbReference>
<dbReference type="GO" id="GO:0006457">
    <property type="term" value="P:protein folding"/>
    <property type="evidence" value="ECO:0007669"/>
    <property type="project" value="InterPro"/>
</dbReference>
<feature type="region of interest" description="Disordered" evidence="12">
    <location>
        <begin position="419"/>
        <end position="464"/>
    </location>
</feature>
<keyword evidence="7" id="KW-0418">Kinase</keyword>
<dbReference type="Gene3D" id="3.10.20.90">
    <property type="entry name" value="Phosphatidylinositol 3-kinase Catalytic Subunit, Chain A, domain 1"/>
    <property type="match status" value="1"/>
</dbReference>
<evidence type="ECO:0000259" key="14">
    <source>
        <dbReference type="PROSITE" id="PS50076"/>
    </source>
</evidence>
<keyword evidence="8 10" id="KW-0862">Zinc</keyword>
<dbReference type="PRINTS" id="PR00625">
    <property type="entry name" value="JDOMAIN"/>
</dbReference>
<feature type="compositionally biased region" description="Low complexity" evidence="12">
    <location>
        <begin position="932"/>
        <end position="943"/>
    </location>
</feature>
<dbReference type="Gene3D" id="2.60.260.20">
    <property type="entry name" value="Urease metallochaperone UreE, N-terminal domain"/>
    <property type="match status" value="2"/>
</dbReference>
<keyword evidence="5 11" id="KW-0547">Nucleotide-binding</keyword>
<feature type="compositionally biased region" description="Pro residues" evidence="12">
    <location>
        <begin position="898"/>
        <end position="908"/>
    </location>
</feature>
<keyword evidence="3 10" id="KW-0479">Metal-binding</keyword>
<dbReference type="CDD" id="cd10719">
    <property type="entry name" value="DnaJ_zf"/>
    <property type="match status" value="1"/>
</dbReference>
<dbReference type="InterPro" id="IPR036410">
    <property type="entry name" value="HSP_DnaJ_Cys-rich_dom_sf"/>
</dbReference>
<evidence type="ECO:0008006" key="18">
    <source>
        <dbReference type="Google" id="ProtNLM"/>
    </source>
</evidence>
<proteinExistence type="inferred from homology"/>
<dbReference type="PROSITE" id="PS51188">
    <property type="entry name" value="ZF_CR"/>
    <property type="match status" value="1"/>
</dbReference>
<feature type="region of interest" description="Disordered" evidence="12">
    <location>
        <begin position="365"/>
        <end position="399"/>
    </location>
</feature>
<dbReference type="FunFam" id="1.10.287.110:FF:000041">
    <property type="entry name" value="Chaperone protein DNAj, putative"/>
    <property type="match status" value="1"/>
</dbReference>
<feature type="compositionally biased region" description="Polar residues" evidence="12">
    <location>
        <begin position="1044"/>
        <end position="1086"/>
    </location>
</feature>
<dbReference type="Pfam" id="PF00226">
    <property type="entry name" value="DnaJ"/>
    <property type="match status" value="1"/>
</dbReference>
<dbReference type="GO" id="GO:0030544">
    <property type="term" value="F:Hsp70 protein binding"/>
    <property type="evidence" value="ECO:0007669"/>
    <property type="project" value="InterPro"/>
</dbReference>
<dbReference type="Gene3D" id="1.10.510.10">
    <property type="entry name" value="Transferase(Phosphotransferase) domain 1"/>
    <property type="match status" value="1"/>
</dbReference>
<dbReference type="SUPFAM" id="SSF46565">
    <property type="entry name" value="Chaperone J-domain"/>
    <property type="match status" value="1"/>
</dbReference>
<evidence type="ECO:0000256" key="1">
    <source>
        <dbReference type="ARBA" id="ARBA00006529"/>
    </source>
</evidence>
<dbReference type="GO" id="GO:0009408">
    <property type="term" value="P:response to heat"/>
    <property type="evidence" value="ECO:0007669"/>
    <property type="project" value="InterPro"/>
</dbReference>
<accession>A0A4T0HEU5</accession>
<evidence type="ECO:0000313" key="17">
    <source>
        <dbReference type="Proteomes" id="UP000306954"/>
    </source>
</evidence>
<evidence type="ECO:0000256" key="2">
    <source>
        <dbReference type="ARBA" id="ARBA00022679"/>
    </source>
</evidence>
<feature type="zinc finger region" description="CR-type" evidence="10">
    <location>
        <begin position="121"/>
        <end position="204"/>
    </location>
</feature>
<feature type="compositionally biased region" description="Basic and acidic residues" evidence="12">
    <location>
        <begin position="423"/>
        <end position="432"/>
    </location>
</feature>
<dbReference type="PROSITE" id="PS00108">
    <property type="entry name" value="PROTEIN_KINASE_ST"/>
    <property type="match status" value="1"/>
</dbReference>
<comment type="similarity">
    <text evidence="1">Belongs to the protein kinase superfamily. STE Ser/Thr protein kinase family. MAP kinase kinase kinase subfamily.</text>
</comment>
<dbReference type="Gene3D" id="1.10.287.110">
    <property type="entry name" value="DnaJ domain"/>
    <property type="match status" value="1"/>
</dbReference>
<dbReference type="GO" id="GO:0004709">
    <property type="term" value="F:MAP kinase kinase kinase activity"/>
    <property type="evidence" value="ECO:0007669"/>
    <property type="project" value="UniProtKB-ARBA"/>
</dbReference>
<feature type="binding site" evidence="11">
    <location>
        <position position="1192"/>
    </location>
    <ligand>
        <name>ATP</name>
        <dbReference type="ChEBI" id="CHEBI:30616"/>
    </ligand>
</feature>
<dbReference type="GO" id="GO:0008270">
    <property type="term" value="F:zinc ion binding"/>
    <property type="evidence" value="ECO:0007669"/>
    <property type="project" value="UniProtKB-KW"/>
</dbReference>
<feature type="region of interest" description="Disordered" evidence="12">
    <location>
        <begin position="479"/>
        <end position="550"/>
    </location>
</feature>
<dbReference type="SMART" id="SM00220">
    <property type="entry name" value="S_TKc"/>
    <property type="match status" value="1"/>
</dbReference>
<feature type="region of interest" description="Disordered" evidence="12">
    <location>
        <begin position="739"/>
        <end position="764"/>
    </location>
</feature>
<dbReference type="PROSITE" id="PS50076">
    <property type="entry name" value="DNAJ_2"/>
    <property type="match status" value="1"/>
</dbReference>
<keyword evidence="2" id="KW-0808">Transferase</keyword>
<dbReference type="InterPro" id="IPR008971">
    <property type="entry name" value="HSP40/DnaJ_pept-bd"/>
</dbReference>
<feature type="domain" description="J" evidence="14">
    <location>
        <begin position="6"/>
        <end position="67"/>
    </location>
</feature>
<dbReference type="InterPro" id="IPR018253">
    <property type="entry name" value="DnaJ_domain_CS"/>
</dbReference>
<feature type="compositionally biased region" description="Polar residues" evidence="12">
    <location>
        <begin position="920"/>
        <end position="930"/>
    </location>
</feature>
<evidence type="ECO:0000256" key="10">
    <source>
        <dbReference type="PROSITE-ProRule" id="PRU00546"/>
    </source>
</evidence>
<feature type="compositionally biased region" description="Polar residues" evidence="12">
    <location>
        <begin position="433"/>
        <end position="447"/>
    </location>
</feature>
<feature type="domain" description="Protein kinase" evidence="13">
    <location>
        <begin position="1163"/>
        <end position="1438"/>
    </location>
</feature>
<dbReference type="SUPFAM" id="SSF57938">
    <property type="entry name" value="DnaJ/Hsp40 cysteine-rich domain"/>
    <property type="match status" value="1"/>
</dbReference>
<feature type="compositionally biased region" description="Low complexity" evidence="12">
    <location>
        <begin position="1087"/>
        <end position="1105"/>
    </location>
</feature>
<dbReference type="InterPro" id="IPR011009">
    <property type="entry name" value="Kinase-like_dom_sf"/>
</dbReference>
<evidence type="ECO:0000313" key="16">
    <source>
        <dbReference type="EMBL" id="TIB14858.1"/>
    </source>
</evidence>
<evidence type="ECO:0000259" key="13">
    <source>
        <dbReference type="PROSITE" id="PS50011"/>
    </source>
</evidence>
<evidence type="ECO:0000259" key="15">
    <source>
        <dbReference type="PROSITE" id="PS51188"/>
    </source>
</evidence>
<dbReference type="InterPro" id="IPR036869">
    <property type="entry name" value="J_dom_sf"/>
</dbReference>
<dbReference type="InterPro" id="IPR012724">
    <property type="entry name" value="DnaJ"/>
</dbReference>
<evidence type="ECO:0000256" key="4">
    <source>
        <dbReference type="ARBA" id="ARBA00022737"/>
    </source>
</evidence>
<dbReference type="PROSITE" id="PS50011">
    <property type="entry name" value="PROTEIN_KINASE_DOM"/>
    <property type="match status" value="1"/>
</dbReference>
<dbReference type="SUPFAM" id="SSF49493">
    <property type="entry name" value="HSP40/DnaJ peptide-binding domain"/>
    <property type="match status" value="2"/>
</dbReference>
<evidence type="ECO:0000256" key="11">
    <source>
        <dbReference type="PROSITE-ProRule" id="PRU10141"/>
    </source>
</evidence>
<feature type="compositionally biased region" description="Low complexity" evidence="12">
    <location>
        <begin position="529"/>
        <end position="547"/>
    </location>
</feature>
<feature type="compositionally biased region" description="Polar residues" evidence="12">
    <location>
        <begin position="989"/>
        <end position="1002"/>
    </location>
</feature>
<dbReference type="FunFam" id="3.30.200.20:FF:000387">
    <property type="entry name" value="Serine/threonine-protein kinase STE11"/>
    <property type="match status" value="1"/>
</dbReference>
<feature type="domain" description="CR-type" evidence="15">
    <location>
        <begin position="121"/>
        <end position="204"/>
    </location>
</feature>
<evidence type="ECO:0000256" key="12">
    <source>
        <dbReference type="SAM" id="MobiDB-lite"/>
    </source>
</evidence>
<dbReference type="Gene3D" id="1.10.150.50">
    <property type="entry name" value="Transcription Factor, Ets-1"/>
    <property type="match status" value="1"/>
</dbReference>
<dbReference type="FunFam" id="2.10.230.10:FF:000001">
    <property type="entry name" value="DnaJ subfamily A member 2"/>
    <property type="match status" value="1"/>
</dbReference>
<dbReference type="HAMAP" id="MF_01152">
    <property type="entry name" value="DnaJ"/>
    <property type="match status" value="1"/>
</dbReference>
<dbReference type="SMART" id="SM01304">
    <property type="entry name" value="Ras_bdg_2"/>
    <property type="match status" value="1"/>
</dbReference>
<dbReference type="FunFam" id="2.60.260.20:FF:000003">
    <property type="entry name" value="DnaJ subfamily A member 2"/>
    <property type="match status" value="1"/>
</dbReference>
<dbReference type="InterPro" id="IPR001623">
    <property type="entry name" value="DnaJ_domain"/>
</dbReference>
<dbReference type="PROSITE" id="PS00107">
    <property type="entry name" value="PROTEIN_KINASE_ATP"/>
    <property type="match status" value="1"/>
</dbReference>
<dbReference type="Pfam" id="PF00684">
    <property type="entry name" value="DnaJ_CXXCXGXG"/>
    <property type="match status" value="1"/>
</dbReference>
<evidence type="ECO:0000256" key="6">
    <source>
        <dbReference type="ARBA" id="ARBA00022771"/>
    </source>
</evidence>
<evidence type="ECO:0000256" key="5">
    <source>
        <dbReference type="ARBA" id="ARBA00022741"/>
    </source>
</evidence>
<name>A0A4T0HEU5_WALIC</name>
<dbReference type="Pfam" id="PF01556">
    <property type="entry name" value="DnaJ_C"/>
    <property type="match status" value="1"/>
</dbReference>
<sequence length="1477" mass="162489">MVADRKYYDLLDSQPEASQADLKKSYRKKALRLHPDKGGDPDLFKEVTHAYEVLSDEDKRQMYDQYGEEGLQGDAGMGMDPGDLFSQLFGGFGGGRRPTGPRKGKDLVHRLNVSLQDMYKGKTTKLALNKNSICNGCEGRGGKAGSVKQCTSCHGRGIKVSLRQLGPMMQQVQQQCDSCNGQGEEIPAKDRCKTCNGKKITSGRKTLEVHIDKGLKNGAQIVFNGEADQAPGTLPGDVVIVVEEKPHSIFKRKGNDLFADKEIDLLSALGGGSFTIPHLDERLIKVSWPAGEIITPESLRKIPKEGMPSQRFHELGDLFVNIKVKFPETISPELVPHLEKALPPRNVPESTSLHVDDVAFEQLSAGQQAEQHHRPDSMEEDDEDDMRGGAGPGLFRDNDIRGENILDVDQSALKEMGIPSVADRLDDKKSSSVEDSISRSMSLNMTMSKRKPAPIRPSQARPPPLVLDHAQQQHKNDIAYQPQKDKSTKSTLASLGVPGLKRPRGNSNPHRVPSNKELYTTAPLPNPPSSSRKNLLNLSSGSLRRPSTSNVVSRKQFSAHGIRPNTANPALHPYAKPQVSPTESVREEMFENGYRIGAGPYQSHNNSKLSLTDVRRKCVKFITAADGFTRTVDVSECEKADDVLARVLKKFGKINYLSKNQSGAIEDNDRTYFVYQGWGVFRCVDGQIYGYPLSDNEIIAVCQSPPDDPQRERGLYIQRTENWQLPKSKSKKKFEAFFTDKTPQKKSSKQSMHKQSSESLRMRRRTNRASMMSVMSGLGAVPEHDEPQLYESAAQLPSVNQADRVANPRGRLQNFHGQRPPSELISTHLADFFPTADIKSIHKTARNSRINRRDGNSVSSTKPIWESEPMPELPAPPSKYMDSKYKIPQKEPPKHDIPPVPGEPPMLPPVNVEPLDWSETRSMGSLQPTLGSRMSRSRNASMNDDTSSVLTMDQVVQEVENRVSQDEYRDGSIHEDGEDGDASEHVASPASSQISPHQQPLPMNTEHFELSPTSQYLRPAFSQRSPTSPTSLSPTSQYLKPTVSRHSLTSPASLSPRSPYSKDSQVSPAPSSRSLASGASEQTDAVSQSQSITRSQSQSQSYSDSRPASPLEPPPAIGDNFLRRPSVGLGAEGDENEQDQSLVTTDEDEDDSGGHGERKPIKWHKGALIGSGSFGSVFLGMNKSTGLLMAVKQVDLPAGNGNGSGDGEGSVYVEPRKKSMLDALEREIELLKVLKHSNIVQYLDSSLDESCLNIFLEYVPGGSVAALLQNYGAFEEELVRNFVKQILTGLNYLHTKGIIHRDIKGANILVDNKGGVKISDFGISKKKVTDNLFGVNKKVRQSLQGSVFWMAPEVVKQEPYTRKADIWSLGCLIVEMLTGEHPFPTLNQMQAIFKIGSSASPTIPDDISDDAKDFLRQTFETDHAARPSAAVLERSAFIMQITGENNGSGDGQGQSSKDALVYAEDVTSSYVEQVSEV</sequence>
<keyword evidence="4" id="KW-0677">Repeat</keyword>
<protein>
    <recommendedName>
        <fullName evidence="18">Protein kinase domain-containing protein</fullName>
    </recommendedName>
</protein>
<keyword evidence="9 11" id="KW-0067">ATP-binding</keyword>
<feature type="compositionally biased region" description="Basic and acidic residues" evidence="12">
    <location>
        <begin position="959"/>
        <end position="975"/>
    </location>
</feature>
<dbReference type="Pfam" id="PF14847">
    <property type="entry name" value="Ras_bdg_2"/>
    <property type="match status" value="1"/>
</dbReference>
<dbReference type="InterPro" id="IPR000719">
    <property type="entry name" value="Prot_kinase_dom"/>
</dbReference>
<feature type="compositionally biased region" description="Basic and acidic residues" evidence="12">
    <location>
        <begin position="881"/>
        <end position="897"/>
    </location>
</feature>
<dbReference type="SMART" id="SM00271">
    <property type="entry name" value="DnaJ"/>
    <property type="match status" value="1"/>
</dbReference>
<evidence type="ECO:0000256" key="9">
    <source>
        <dbReference type="ARBA" id="ARBA00022840"/>
    </source>
</evidence>